<dbReference type="GeneID" id="25264609"/>
<gene>
    <name evidence="1" type="ORF">K437DRAFT_257125</name>
</gene>
<evidence type="ECO:0000313" key="1">
    <source>
        <dbReference type="EMBL" id="KDN44257.1"/>
    </source>
</evidence>
<name>A0A066VR87_TILAU</name>
<proteinExistence type="predicted"/>
<organism evidence="1 2">
    <name type="scientific">Tilletiaria anomala (strain ATCC 24038 / CBS 436.72 / UBC 951)</name>
    <dbReference type="NCBI Taxonomy" id="1037660"/>
    <lineage>
        <taxon>Eukaryota</taxon>
        <taxon>Fungi</taxon>
        <taxon>Dikarya</taxon>
        <taxon>Basidiomycota</taxon>
        <taxon>Ustilaginomycotina</taxon>
        <taxon>Exobasidiomycetes</taxon>
        <taxon>Georgefischeriales</taxon>
        <taxon>Tilletiariaceae</taxon>
        <taxon>Tilletiaria</taxon>
    </lineage>
</organism>
<dbReference type="AlphaFoldDB" id="A0A066VR87"/>
<comment type="caution">
    <text evidence="1">The sequence shown here is derived from an EMBL/GenBank/DDBJ whole genome shotgun (WGS) entry which is preliminary data.</text>
</comment>
<dbReference type="RefSeq" id="XP_013242708.1">
    <property type="nucleotide sequence ID" value="XM_013387254.1"/>
</dbReference>
<accession>A0A066VR87</accession>
<dbReference type="HOGENOM" id="CLU_2185762_0_0_1"/>
<dbReference type="InParanoid" id="A0A066VR87"/>
<dbReference type="Proteomes" id="UP000027361">
    <property type="component" value="Unassembled WGS sequence"/>
</dbReference>
<protein>
    <submittedName>
        <fullName evidence="1">Uncharacterized protein</fullName>
    </submittedName>
</protein>
<evidence type="ECO:0000313" key="2">
    <source>
        <dbReference type="Proteomes" id="UP000027361"/>
    </source>
</evidence>
<reference evidence="1 2" key="1">
    <citation type="submission" date="2014-05" db="EMBL/GenBank/DDBJ databases">
        <title>Draft genome sequence of a rare smut relative, Tilletiaria anomala UBC 951.</title>
        <authorList>
            <consortium name="DOE Joint Genome Institute"/>
            <person name="Toome M."/>
            <person name="Kuo A."/>
            <person name="Henrissat B."/>
            <person name="Lipzen A."/>
            <person name="Tritt A."/>
            <person name="Yoshinaga Y."/>
            <person name="Zane M."/>
            <person name="Barry K."/>
            <person name="Grigoriev I.V."/>
            <person name="Spatafora J.W."/>
            <person name="Aimea M.C."/>
        </authorList>
    </citation>
    <scope>NUCLEOTIDE SEQUENCE [LARGE SCALE GENOMIC DNA]</scope>
    <source>
        <strain evidence="1 2">UBC 951</strain>
    </source>
</reference>
<dbReference type="EMBL" id="JMSN01000053">
    <property type="protein sequence ID" value="KDN44257.1"/>
    <property type="molecule type" value="Genomic_DNA"/>
</dbReference>
<keyword evidence="2" id="KW-1185">Reference proteome</keyword>
<sequence>MKFDSVPWAVPLRCASPHRVRAADATASCAGTFKSKLVPYRTLAEAGPLPTFEYEALLVEAVDGFRNKDEILHVDGVSYCVVGTLVSRVKIAKLGRPDCTGLSAFICPS</sequence>